<accession>A0ACC1LG37</accession>
<sequence length="87" mass="9394">MQDVALSSHGSPGTGTGCVLARIVQFECRKGELITCRPIERLFKRCPGLPSVELVQEDGVFVDVRAHSSAPGNRGGYASPDRSEQKH</sequence>
<organism evidence="1 2">
    <name type="scientific">Coemansia helicoidea</name>
    <dbReference type="NCBI Taxonomy" id="1286919"/>
    <lineage>
        <taxon>Eukaryota</taxon>
        <taxon>Fungi</taxon>
        <taxon>Fungi incertae sedis</taxon>
        <taxon>Zoopagomycota</taxon>
        <taxon>Kickxellomycotina</taxon>
        <taxon>Kickxellomycetes</taxon>
        <taxon>Kickxellales</taxon>
        <taxon>Kickxellaceae</taxon>
        <taxon>Coemansia</taxon>
    </lineage>
</organism>
<protein>
    <submittedName>
        <fullName evidence="1">Uncharacterized protein</fullName>
    </submittedName>
</protein>
<evidence type="ECO:0000313" key="1">
    <source>
        <dbReference type="EMBL" id="KAJ2807063.1"/>
    </source>
</evidence>
<keyword evidence="2" id="KW-1185">Reference proteome</keyword>
<reference evidence="1" key="1">
    <citation type="submission" date="2022-07" db="EMBL/GenBank/DDBJ databases">
        <title>Phylogenomic reconstructions and comparative analyses of Kickxellomycotina fungi.</title>
        <authorList>
            <person name="Reynolds N.K."/>
            <person name="Stajich J.E."/>
            <person name="Barry K."/>
            <person name="Grigoriev I.V."/>
            <person name="Crous P."/>
            <person name="Smith M.E."/>
        </authorList>
    </citation>
    <scope>NUCLEOTIDE SEQUENCE</scope>
    <source>
        <strain evidence="1">BCRC 34780</strain>
    </source>
</reference>
<dbReference type="EMBL" id="JANBUN010000089">
    <property type="protein sequence ID" value="KAJ2807063.1"/>
    <property type="molecule type" value="Genomic_DNA"/>
</dbReference>
<proteinExistence type="predicted"/>
<name>A0ACC1LG37_9FUNG</name>
<evidence type="ECO:0000313" key="2">
    <source>
        <dbReference type="Proteomes" id="UP001140087"/>
    </source>
</evidence>
<gene>
    <name evidence="1" type="ORF">H4R21_000627</name>
</gene>
<dbReference type="Proteomes" id="UP001140087">
    <property type="component" value="Unassembled WGS sequence"/>
</dbReference>
<comment type="caution">
    <text evidence="1">The sequence shown here is derived from an EMBL/GenBank/DDBJ whole genome shotgun (WGS) entry which is preliminary data.</text>
</comment>